<dbReference type="Pfam" id="PF02518">
    <property type="entry name" value="HATPase_c"/>
    <property type="match status" value="1"/>
</dbReference>
<dbReference type="SMART" id="SM00387">
    <property type="entry name" value="HATPase_c"/>
    <property type="match status" value="1"/>
</dbReference>
<evidence type="ECO:0000256" key="4">
    <source>
        <dbReference type="ARBA" id="ARBA00022475"/>
    </source>
</evidence>
<evidence type="ECO:0000256" key="5">
    <source>
        <dbReference type="ARBA" id="ARBA00022553"/>
    </source>
</evidence>
<evidence type="ECO:0000256" key="11">
    <source>
        <dbReference type="ARBA" id="ARBA00023136"/>
    </source>
</evidence>
<evidence type="ECO:0000256" key="1">
    <source>
        <dbReference type="ARBA" id="ARBA00000085"/>
    </source>
</evidence>
<feature type="domain" description="Histidine kinase" evidence="13">
    <location>
        <begin position="199"/>
        <end position="413"/>
    </location>
</feature>
<keyword evidence="8 14" id="KW-0418">Kinase</keyword>
<evidence type="ECO:0000256" key="3">
    <source>
        <dbReference type="ARBA" id="ARBA00012438"/>
    </source>
</evidence>
<dbReference type="CDD" id="cd00082">
    <property type="entry name" value="HisKA"/>
    <property type="match status" value="1"/>
</dbReference>
<dbReference type="PANTHER" id="PTHR45528:SF1">
    <property type="entry name" value="SENSOR HISTIDINE KINASE CPXA"/>
    <property type="match status" value="1"/>
</dbReference>
<evidence type="ECO:0000256" key="10">
    <source>
        <dbReference type="ARBA" id="ARBA00023012"/>
    </source>
</evidence>
<dbReference type="InterPro" id="IPR005467">
    <property type="entry name" value="His_kinase_dom"/>
</dbReference>
<dbReference type="PANTHER" id="PTHR45528">
    <property type="entry name" value="SENSOR HISTIDINE KINASE CPXA"/>
    <property type="match status" value="1"/>
</dbReference>
<evidence type="ECO:0000256" key="9">
    <source>
        <dbReference type="ARBA" id="ARBA00022840"/>
    </source>
</evidence>
<keyword evidence="4" id="KW-1003">Cell membrane</keyword>
<feature type="transmembrane region" description="Helical" evidence="12">
    <location>
        <begin position="12"/>
        <end position="34"/>
    </location>
</feature>
<reference evidence="14 15" key="1">
    <citation type="submission" date="2021-06" db="EMBL/GenBank/DDBJ databases">
        <authorList>
            <person name="Sun Q."/>
            <person name="Li D."/>
        </authorList>
    </citation>
    <scope>NUCLEOTIDE SEQUENCE [LARGE SCALE GENOMIC DNA]</scope>
    <source>
        <strain evidence="14 15">MSJ-4</strain>
    </source>
</reference>
<accession>A0ABS6F0A8</accession>
<feature type="transmembrane region" description="Helical" evidence="12">
    <location>
        <begin position="112"/>
        <end position="131"/>
    </location>
</feature>
<gene>
    <name evidence="14" type="ORF">KQI89_09130</name>
</gene>
<dbReference type="GO" id="GO:0016301">
    <property type="term" value="F:kinase activity"/>
    <property type="evidence" value="ECO:0007669"/>
    <property type="project" value="UniProtKB-KW"/>
</dbReference>
<dbReference type="EMBL" id="JAHLQL010000002">
    <property type="protein sequence ID" value="MBU5591929.1"/>
    <property type="molecule type" value="Genomic_DNA"/>
</dbReference>
<organism evidence="14 15">
    <name type="scientific">Clostridium simiarum</name>
    <dbReference type="NCBI Taxonomy" id="2841506"/>
    <lineage>
        <taxon>Bacteria</taxon>
        <taxon>Bacillati</taxon>
        <taxon>Bacillota</taxon>
        <taxon>Clostridia</taxon>
        <taxon>Eubacteriales</taxon>
        <taxon>Clostridiaceae</taxon>
        <taxon>Clostridium</taxon>
    </lineage>
</organism>
<dbReference type="InterPro" id="IPR050398">
    <property type="entry name" value="HssS/ArlS-like"/>
</dbReference>
<dbReference type="Proteomes" id="UP000736583">
    <property type="component" value="Unassembled WGS sequence"/>
</dbReference>
<keyword evidence="5" id="KW-0597">Phosphoprotein</keyword>
<protein>
    <recommendedName>
        <fullName evidence="3">histidine kinase</fullName>
        <ecNumber evidence="3">2.7.13.3</ecNumber>
    </recommendedName>
</protein>
<evidence type="ECO:0000256" key="12">
    <source>
        <dbReference type="SAM" id="Phobius"/>
    </source>
</evidence>
<dbReference type="InterPro" id="IPR003594">
    <property type="entry name" value="HATPase_dom"/>
</dbReference>
<keyword evidence="12" id="KW-0812">Transmembrane</keyword>
<dbReference type="InterPro" id="IPR003661">
    <property type="entry name" value="HisK_dim/P_dom"/>
</dbReference>
<keyword evidence="9" id="KW-0067">ATP-binding</keyword>
<dbReference type="SMART" id="SM00388">
    <property type="entry name" value="HisKA"/>
    <property type="match status" value="1"/>
</dbReference>
<evidence type="ECO:0000313" key="15">
    <source>
        <dbReference type="Proteomes" id="UP000736583"/>
    </source>
</evidence>
<keyword evidence="15" id="KW-1185">Reference proteome</keyword>
<evidence type="ECO:0000256" key="6">
    <source>
        <dbReference type="ARBA" id="ARBA00022679"/>
    </source>
</evidence>
<keyword evidence="10" id="KW-0902">Two-component regulatory system</keyword>
<proteinExistence type="predicted"/>
<dbReference type="EC" id="2.7.13.3" evidence="3"/>
<comment type="subcellular location">
    <subcellularLocation>
        <location evidence="2">Cell membrane</location>
        <topology evidence="2">Multi-pass membrane protein</topology>
    </subcellularLocation>
</comment>
<evidence type="ECO:0000256" key="2">
    <source>
        <dbReference type="ARBA" id="ARBA00004651"/>
    </source>
</evidence>
<sequence length="414" mass="47956">MIRYFKNPEIKYMLLKLSMLSIAIIALIIVIFNIEMNSLNKKYIEQNTLIVGNILAKNPELEEEVMTSLSLKHRDNYNLGREVLSKYSYDENLAIYKNPSINSFYIKFLTKVIFMILIFVSINFIMAANGFTGFYKQIEKFTIAAEKVIEGQFINFNEYNKEGEIYLFAHQFNLMANRLKESMDKLKKEKIFFKNIISDISHQLKTPLFSLIMFNDLMKEEDISKEDRKNFLILSEEQLKRMQWLIINLLKIGRLEAGVINFKISENPLNLTIYKALSGLVQKSEEKNQNIILKNSHEIYFNHDVEWTAEALSNIIKNAIEHTEEGGTIAIETEETPLSVSIIIRDNGVGIPEELLGKIFERFYKGENSINPTSLGIGLYLSKYIIERQNGSIRVESEVDKGAKFTMIFLKTII</sequence>
<keyword evidence="11 12" id="KW-0472">Membrane</keyword>
<comment type="caution">
    <text evidence="14">The sequence shown here is derived from an EMBL/GenBank/DDBJ whole genome shotgun (WGS) entry which is preliminary data.</text>
</comment>
<comment type="catalytic activity">
    <reaction evidence="1">
        <text>ATP + protein L-histidine = ADP + protein N-phospho-L-histidine.</text>
        <dbReference type="EC" id="2.7.13.3"/>
    </reaction>
</comment>
<keyword evidence="12" id="KW-1133">Transmembrane helix</keyword>
<dbReference type="Pfam" id="PF00512">
    <property type="entry name" value="HisKA"/>
    <property type="match status" value="1"/>
</dbReference>
<keyword evidence="7" id="KW-0547">Nucleotide-binding</keyword>
<dbReference type="CDD" id="cd00075">
    <property type="entry name" value="HATPase"/>
    <property type="match status" value="1"/>
</dbReference>
<name>A0ABS6F0A8_9CLOT</name>
<evidence type="ECO:0000256" key="8">
    <source>
        <dbReference type="ARBA" id="ARBA00022777"/>
    </source>
</evidence>
<keyword evidence="6" id="KW-0808">Transferase</keyword>
<evidence type="ECO:0000256" key="7">
    <source>
        <dbReference type="ARBA" id="ARBA00022741"/>
    </source>
</evidence>
<evidence type="ECO:0000313" key="14">
    <source>
        <dbReference type="EMBL" id="MBU5591929.1"/>
    </source>
</evidence>
<dbReference type="RefSeq" id="WP_216456843.1">
    <property type="nucleotide sequence ID" value="NZ_JAHLQL010000002.1"/>
</dbReference>
<dbReference type="PROSITE" id="PS50109">
    <property type="entry name" value="HIS_KIN"/>
    <property type="match status" value="1"/>
</dbReference>
<evidence type="ECO:0000259" key="13">
    <source>
        <dbReference type="PROSITE" id="PS50109"/>
    </source>
</evidence>